<name>A0A4Y9NM54_9BRAD</name>
<sequence>MQDDWDPEKIVRQMDELRVKLLCARSVIAECKAGLAELERRLERRAISPSIDERNRDLAATNPMCRARSPESRNVDDAIDKEGPVAFFSRLWDR</sequence>
<evidence type="ECO:0000313" key="3">
    <source>
        <dbReference type="Proteomes" id="UP000297700"/>
    </source>
</evidence>
<accession>A0A4Y9NM54</accession>
<proteinExistence type="predicted"/>
<gene>
    <name evidence="2" type="ORF">E4K64_36945</name>
    <name evidence="1" type="ORF">E4K66_36995</name>
</gene>
<dbReference type="Proteomes" id="UP000298225">
    <property type="component" value="Unassembled WGS sequence"/>
</dbReference>
<dbReference type="AlphaFoldDB" id="A0A4Y9NM54"/>
<evidence type="ECO:0008006" key="5">
    <source>
        <dbReference type="Google" id="ProtNLM"/>
    </source>
</evidence>
<comment type="caution">
    <text evidence="2">The sequence shown here is derived from an EMBL/GenBank/DDBJ whole genome shotgun (WGS) entry which is preliminary data.</text>
</comment>
<keyword evidence="4" id="KW-1185">Reference proteome</keyword>
<dbReference type="OrthoDB" id="8254668at2"/>
<reference evidence="2 3" key="2">
    <citation type="submission" date="2019-03" db="EMBL/GenBank/DDBJ databases">
        <title>Bradyrhizobium strains diversity.</title>
        <authorList>
            <person name="Urquiaga M.C.O."/>
            <person name="Hungria M."/>
            <person name="Delamuta J.R.M."/>
            <person name="Klepa M.S."/>
        </authorList>
    </citation>
    <scope>NUCLEOTIDE SEQUENCE [LARGE SCALE GENOMIC DNA]</scope>
    <source>
        <strain evidence="2 3">CNPSo 3426</strain>
    </source>
</reference>
<evidence type="ECO:0000313" key="1">
    <source>
        <dbReference type="EMBL" id="TFV29787.1"/>
    </source>
</evidence>
<reference evidence="1 4" key="1">
    <citation type="submission" date="2019-03" db="EMBL/GenBank/DDBJ databases">
        <title>Bradyrhizobium strains diversity isolated from Chamaecrista fasciculata.</title>
        <authorList>
            <person name="Urquiaga M.C.O."/>
            <person name="Hungria M."/>
            <person name="Delamuta J.R.M."/>
        </authorList>
    </citation>
    <scope>NUCLEOTIDE SEQUENCE [LARGE SCALE GENOMIC DNA]</scope>
    <source>
        <strain evidence="1 4">CNPSo 3424</strain>
    </source>
</reference>
<dbReference type="EMBL" id="SPQU01000044">
    <property type="protein sequence ID" value="TFV29787.1"/>
    <property type="molecule type" value="Genomic_DNA"/>
</dbReference>
<evidence type="ECO:0000313" key="4">
    <source>
        <dbReference type="Proteomes" id="UP000298225"/>
    </source>
</evidence>
<dbReference type="EMBL" id="SPQS01000043">
    <property type="protein sequence ID" value="TFV68442.1"/>
    <property type="molecule type" value="Genomic_DNA"/>
</dbReference>
<accession>A0A4Y9KQG4</accession>
<dbReference type="Proteomes" id="UP000297700">
    <property type="component" value="Unassembled WGS sequence"/>
</dbReference>
<evidence type="ECO:0000313" key="2">
    <source>
        <dbReference type="EMBL" id="TFV68442.1"/>
    </source>
</evidence>
<organism evidence="2 3">
    <name type="scientific">Bradyrhizobium frederickii</name>
    <dbReference type="NCBI Taxonomy" id="2560054"/>
    <lineage>
        <taxon>Bacteria</taxon>
        <taxon>Pseudomonadati</taxon>
        <taxon>Pseudomonadota</taxon>
        <taxon>Alphaproteobacteria</taxon>
        <taxon>Hyphomicrobiales</taxon>
        <taxon>Nitrobacteraceae</taxon>
        <taxon>Bradyrhizobium</taxon>
    </lineage>
</organism>
<protein>
    <recommendedName>
        <fullName evidence="5">Transposase</fullName>
    </recommendedName>
</protein>